<dbReference type="GO" id="GO:0006744">
    <property type="term" value="P:ubiquinone biosynthetic process"/>
    <property type="evidence" value="ECO:0007669"/>
    <property type="project" value="UniProtKB-UniRule"/>
</dbReference>
<dbReference type="InterPro" id="IPR001539">
    <property type="entry name" value="Peptidase_U32"/>
</dbReference>
<keyword evidence="1" id="KW-0004">4Fe-4S</keyword>
<dbReference type="HAMAP" id="MF_02233">
    <property type="entry name" value="UbiV"/>
    <property type="match status" value="1"/>
</dbReference>
<keyword evidence="1" id="KW-0411">Iron-sulfur</keyword>
<comment type="similarity">
    <text evidence="1">Belongs to the peptidase U32 family. UbiV subfamily.</text>
</comment>
<reference evidence="2 3" key="1">
    <citation type="submission" date="2018-07" db="EMBL/GenBank/DDBJ databases">
        <title>Venubactetium sediminum gen. nov., sp. nov., isolated from a marine solar saltern.</title>
        <authorList>
            <person name="Wang S."/>
        </authorList>
    </citation>
    <scope>NUCLEOTIDE SEQUENCE [LARGE SCALE GENOMIC DNA]</scope>
    <source>
        <strain evidence="2 3">WD2A32</strain>
    </source>
</reference>
<sequence length="298" mass="32253">MIGELTLGPLLYHWPGHKWRDFYFRIADEAPVDAVYLGEVVCPKRWPLQASYLPEVTERLERAGKTVVFTTPALVAEDADMALVREMSAEERLIEANDVAAFEILEGQPHVVGPYINIYNEATLARLHDHGALRAVLPVELPSASLAALAAGRGPELEVQVFGRWPLAISARCYHARAYGRTKATCQYACGDDPDGLDVRTLDGEAFLTINGVQTQSNAYACLIHEMPGLRRDGVSGFRLSPQAVDMVGVANAYRGILDGSLGPAAAVARIGDLAGATPLANGFYYERAGAEWIEAGS</sequence>
<feature type="binding site" evidence="1">
    <location>
        <position position="190"/>
    </location>
    <ligand>
        <name>[4Fe-4S] cluster</name>
        <dbReference type="ChEBI" id="CHEBI:49883"/>
    </ligand>
</feature>
<dbReference type="Proteomes" id="UP000253941">
    <property type="component" value="Unassembled WGS sequence"/>
</dbReference>
<gene>
    <name evidence="1" type="primary">ubiV</name>
    <name evidence="2" type="ORF">DRB17_19410</name>
</gene>
<dbReference type="GO" id="GO:0046872">
    <property type="term" value="F:metal ion binding"/>
    <property type="evidence" value="ECO:0007669"/>
    <property type="project" value="UniProtKB-KW"/>
</dbReference>
<dbReference type="UniPathway" id="UPA00232"/>
<proteinExistence type="inferred from homology"/>
<evidence type="ECO:0000313" key="3">
    <source>
        <dbReference type="Proteomes" id="UP000253941"/>
    </source>
</evidence>
<evidence type="ECO:0000256" key="1">
    <source>
        <dbReference type="HAMAP-Rule" id="MF_02233"/>
    </source>
</evidence>
<evidence type="ECO:0000313" key="2">
    <source>
        <dbReference type="EMBL" id="RDD60191.1"/>
    </source>
</evidence>
<protein>
    <recommendedName>
        <fullName evidence="1">Ubiquinone biosynthesis protein UbiV</fullName>
    </recommendedName>
</protein>
<name>A0A369T4C1_9PROT</name>
<dbReference type="RefSeq" id="WP_114583885.1">
    <property type="nucleotide sequence ID" value="NZ_QPMH01000037.1"/>
</dbReference>
<dbReference type="InterPro" id="IPR051454">
    <property type="entry name" value="RNA/ubiquinone_mod_enzymes"/>
</dbReference>
<dbReference type="AlphaFoldDB" id="A0A369T4C1"/>
<comment type="subunit">
    <text evidence="1">Forms a heterodimer with UbiU.</text>
</comment>
<comment type="caution">
    <text evidence="2">The sequence shown here is derived from an EMBL/GenBank/DDBJ whole genome shotgun (WGS) entry which is preliminary data.</text>
</comment>
<comment type="function">
    <text evidence="1">Required for O(2)-independent ubiquinone (coenzyme Q) biosynthesis. Together with UbiU, is essential for the C6-hydroxylation reaction in the oxygen-independent ubiquinone biosynthesis pathway.</text>
</comment>
<feature type="binding site" evidence="1">
    <location>
        <position position="42"/>
    </location>
    <ligand>
        <name>[4Fe-4S] cluster</name>
        <dbReference type="ChEBI" id="CHEBI:49883"/>
    </ligand>
</feature>
<comment type="pathway">
    <text evidence="1">Cofactor biosynthesis; ubiquinone biosynthesis.</text>
</comment>
<dbReference type="PANTHER" id="PTHR30217">
    <property type="entry name" value="PEPTIDASE U32 FAMILY"/>
    <property type="match status" value="1"/>
</dbReference>
<feature type="binding site" evidence="1">
    <location>
        <position position="173"/>
    </location>
    <ligand>
        <name>[4Fe-4S] cluster</name>
        <dbReference type="ChEBI" id="CHEBI:49883"/>
    </ligand>
</feature>
<dbReference type="NCBIfam" id="NF011991">
    <property type="entry name" value="PRK15447.1"/>
    <property type="match status" value="1"/>
</dbReference>
<dbReference type="EMBL" id="QPMH01000037">
    <property type="protein sequence ID" value="RDD60191.1"/>
    <property type="molecule type" value="Genomic_DNA"/>
</dbReference>
<keyword evidence="1" id="KW-0479">Metal-binding</keyword>
<comment type="cofactor">
    <cofactor evidence="1">
        <name>[4Fe-4S] cluster</name>
        <dbReference type="ChEBI" id="CHEBI:49883"/>
    </cofactor>
</comment>
<dbReference type="GO" id="GO:0051539">
    <property type="term" value="F:4 iron, 4 sulfur cluster binding"/>
    <property type="evidence" value="ECO:0007669"/>
    <property type="project" value="UniProtKB-UniRule"/>
</dbReference>
<keyword evidence="1" id="KW-0408">Iron</keyword>
<keyword evidence="1" id="KW-0831">Ubiquinone biosynthesis</keyword>
<keyword evidence="3" id="KW-1185">Reference proteome</keyword>
<dbReference type="Pfam" id="PF01136">
    <property type="entry name" value="Peptidase_U32"/>
    <property type="match status" value="1"/>
</dbReference>
<organism evidence="2 3">
    <name type="scientific">Ferruginivarius sediminum</name>
    <dbReference type="NCBI Taxonomy" id="2661937"/>
    <lineage>
        <taxon>Bacteria</taxon>
        <taxon>Pseudomonadati</taxon>
        <taxon>Pseudomonadota</taxon>
        <taxon>Alphaproteobacteria</taxon>
        <taxon>Rhodospirillales</taxon>
        <taxon>Rhodospirillaceae</taxon>
        <taxon>Ferruginivarius</taxon>
    </lineage>
</organism>
<dbReference type="PANTHER" id="PTHR30217:SF11">
    <property type="entry name" value="UBIQUINONE BIOSYNTHESIS PROTEIN UBIV"/>
    <property type="match status" value="1"/>
</dbReference>
<feature type="binding site" evidence="1">
    <location>
        <position position="186"/>
    </location>
    <ligand>
        <name>[4Fe-4S] cluster</name>
        <dbReference type="ChEBI" id="CHEBI:49883"/>
    </ligand>
</feature>
<accession>A0A369T4C1</accession>
<dbReference type="InterPro" id="IPR043693">
    <property type="entry name" value="UbiV"/>
</dbReference>